<dbReference type="Pfam" id="PF13532">
    <property type="entry name" value="2OG-FeII_Oxy_2"/>
    <property type="match status" value="1"/>
</dbReference>
<sequence length="1253" mass="140086">MAGDLPGKLTESDAGHGDGDGEGVIGLLKTMSRNEVLEALSLGFCQHCEALLEKRIHQILNRRGSETSLSNGVAGVALNATPAPDSASGKQLARAANFDILLNDGLGGSGTVIDNGLSEEQKEHIRYSQVGRKKDFVHTERTDGKPTNVLKGLELHTKVFNAEEQKTIVECVYDLQRMGQKGQLRERTYTEPRKWMRGKGRVTIQFGCCYNYAVDKNGNPPGIIRDEEVDPLPPLFKQMIKRMVRWHILPPTCIPNSCIVNIYDEGDCIPPHIDHHDFLRPFCTVSFLTQCNILFGSSLKILSPGEFSGPVSIPLPVGSVFILNGNGADIAKHCVPAVPGKRISITFRRMDDSKLPYRFSPDPELLRIKPLVVSPTANSTPQGHHQKPIMNSSFVKAIVQQNQHRNGQVIKDKQDRETAKTSKNDSFLGGNDDFPPLVIGINLSISGGGGSEFFILSQIQKLKAGSERLGPVSCIDSEIVERLNEKAFSNGDVYVGDFKEIIPHGKGKYTWSDGTVYEGDWEAGKLTGKGLLLWPSGSKYCGDISGGYLHGFGAFTASDGSIYEGQWRMNIRHGFGRKKYSNSDVYEGEWKEGVHEGKGVYYWNNGNKYTGNWKCGKMHGRGVMDWVNGDQYNGCWFNGHRHGSGIYQYADGGYYFGTWTRGLKDGKGVFYPAGSNRPSLKKCCLSLGYDNGHKSVLSQCSSLHLEGRMVKKPRVNRSLSEKLSGSGSLKGSRRISRKSADNSGFSDSGREFVRHNSSGTFSLDSDADQSVAQENTAVVYEREYMQGVMIKERIRDYTELSRKAEKQTKSVVKGTQKSSCVGIFKGESSYHLMLNLQLGIRYTVGKITPVPKRDVRAADFGDRARITMFFPRRGSQFTPPHKSIDFYWKDYCPMVFRHLRELFKLDAAEYMMSICGDDGLTEISSPGKSGSLFYLSHDDKFVIKTLKKSELKVLLKMLPKYHNHVKEHENTLITKIFGLHRITLPGRRKVRFVVMGNMFCTELRIHRRYDLKGSTHGRFTDKDKIRENTTLKDLDLTYEFLMDKSLRKFLFHQINVDCAFLKSQQIIDYSLLLGLHFRAPEQLNGLVEPPNMMPNMESSLAGQGVTPDGEVLFPSKGLVLLAHEPSSVNTEPGPHIRGRALRAFSLGDKEVDVLVPGTGRLRVQLGVNMPAQATRKLSRDESDSTEVELFEVYDVVLYMGIIDILQEYNAKKKAEHACKSVKLDPMSISVVEPELYAKRFTDFLQQKVFPERP</sequence>
<dbReference type="Proteomes" id="UP001396334">
    <property type="component" value="Unassembled WGS sequence"/>
</dbReference>
<evidence type="ECO:0000313" key="9">
    <source>
        <dbReference type="EMBL" id="KAK8484677.1"/>
    </source>
</evidence>
<dbReference type="PANTHER" id="PTHR23086">
    <property type="entry name" value="PHOSPHATIDYLINOSITOL-4-PHOSPHATE 5-KINASE"/>
    <property type="match status" value="1"/>
</dbReference>
<dbReference type="EC" id="2.7.1.68" evidence="2"/>
<comment type="similarity">
    <text evidence="1">Belongs to the alkB family.</text>
</comment>
<gene>
    <name evidence="9" type="ORF">V6N11_073169</name>
</gene>
<reference evidence="9 10" key="1">
    <citation type="journal article" date="2024" name="G3 (Bethesda)">
        <title>Genome assembly of Hibiscus sabdariffa L. provides insights into metabolisms of medicinal natural products.</title>
        <authorList>
            <person name="Kim T."/>
        </authorList>
    </citation>
    <scope>NUCLEOTIDE SEQUENCE [LARGE SCALE GENOMIC DNA]</scope>
    <source>
        <strain evidence="9">TK-2024</strain>
        <tissue evidence="9">Old leaves</tissue>
    </source>
</reference>
<keyword evidence="3" id="KW-0677">Repeat</keyword>
<comment type="caution">
    <text evidence="9">The sequence shown here is derived from an EMBL/GenBank/DDBJ whole genome shotgun (WGS) entry which is preliminary data.</text>
</comment>
<dbReference type="SUPFAM" id="SSF56104">
    <property type="entry name" value="SAICAR synthase-like"/>
    <property type="match status" value="1"/>
</dbReference>
<keyword evidence="10" id="KW-1185">Reference proteome</keyword>
<dbReference type="InterPro" id="IPR003409">
    <property type="entry name" value="MORN"/>
</dbReference>
<feature type="compositionally biased region" description="Basic and acidic residues" evidence="6">
    <location>
        <begin position="10"/>
        <end position="19"/>
    </location>
</feature>
<protein>
    <recommendedName>
        <fullName evidence="2">1-phosphatidylinositol-4-phosphate 5-kinase</fullName>
        <ecNumber evidence="2">2.7.1.68</ecNumber>
    </recommendedName>
</protein>
<dbReference type="Pfam" id="PF01504">
    <property type="entry name" value="PIP5K"/>
    <property type="match status" value="1"/>
</dbReference>
<feature type="compositionally biased region" description="Low complexity" evidence="6">
    <location>
        <begin position="721"/>
        <end position="730"/>
    </location>
</feature>
<dbReference type="Gene3D" id="3.30.810.10">
    <property type="entry name" value="2-Layer Sandwich"/>
    <property type="match status" value="1"/>
</dbReference>
<dbReference type="InterPro" id="IPR005123">
    <property type="entry name" value="Oxoglu/Fe-dep_dioxygenase_dom"/>
</dbReference>
<feature type="domain" description="PIPK" evidence="7">
    <location>
        <begin position="826"/>
        <end position="1248"/>
    </location>
</feature>
<feature type="region of interest" description="Disordered" evidence="6">
    <location>
        <begin position="1"/>
        <end position="20"/>
    </location>
</feature>
<evidence type="ECO:0000256" key="6">
    <source>
        <dbReference type="SAM" id="MobiDB-lite"/>
    </source>
</evidence>
<dbReference type="SUPFAM" id="SSF82185">
    <property type="entry name" value="Histone H3 K4-specific methyltransferase SET7/9 N-terminal domain"/>
    <property type="match status" value="2"/>
</dbReference>
<evidence type="ECO:0000256" key="1">
    <source>
        <dbReference type="ARBA" id="ARBA00007879"/>
    </source>
</evidence>
<evidence type="ECO:0000256" key="2">
    <source>
        <dbReference type="ARBA" id="ARBA00012172"/>
    </source>
</evidence>
<dbReference type="InterPro" id="IPR027450">
    <property type="entry name" value="AlkB-like"/>
</dbReference>
<evidence type="ECO:0000259" key="8">
    <source>
        <dbReference type="PROSITE" id="PS51471"/>
    </source>
</evidence>
<accession>A0ABR1ZVD0</accession>
<dbReference type="SMART" id="SM00330">
    <property type="entry name" value="PIPKc"/>
    <property type="match status" value="1"/>
</dbReference>
<feature type="region of interest" description="Disordered" evidence="6">
    <location>
        <begin position="406"/>
        <end position="426"/>
    </location>
</feature>
<dbReference type="InterPro" id="IPR027484">
    <property type="entry name" value="PInositol-4-P-5-kinase_N"/>
</dbReference>
<dbReference type="InterPro" id="IPR023610">
    <property type="entry name" value="PInositol-4/5-P-5/4-kinase"/>
</dbReference>
<keyword evidence="5" id="KW-0067">ATP-binding</keyword>
<dbReference type="PANTHER" id="PTHR23086:SF25">
    <property type="entry name" value="PHOSPHATIDYLINOSITOL 4-PHOSPHATE 5-KINASE 8"/>
    <property type="match status" value="1"/>
</dbReference>
<dbReference type="Gene3D" id="3.30.800.10">
    <property type="entry name" value="Phosphatidylinositol Phosphate Kinase II Beta"/>
    <property type="match status" value="1"/>
</dbReference>
<evidence type="ECO:0000256" key="4">
    <source>
        <dbReference type="ARBA" id="ARBA00022777"/>
    </source>
</evidence>
<dbReference type="EMBL" id="JBBPBN010000548">
    <property type="protein sequence ID" value="KAK8484677.1"/>
    <property type="molecule type" value="Genomic_DNA"/>
</dbReference>
<feature type="domain" description="Fe2OG dioxygenase" evidence="8">
    <location>
        <begin position="254"/>
        <end position="351"/>
    </location>
</feature>
<dbReference type="SMART" id="SM00698">
    <property type="entry name" value="MORN"/>
    <property type="match status" value="8"/>
</dbReference>
<name>A0ABR1ZVD0_9ROSI</name>
<dbReference type="InterPro" id="IPR027483">
    <property type="entry name" value="PInositol-4-P-4/5-kinase_C_sf"/>
</dbReference>
<keyword evidence="5" id="KW-0808">Transferase</keyword>
<dbReference type="SUPFAM" id="SSF51197">
    <property type="entry name" value="Clavaminate synthase-like"/>
    <property type="match status" value="1"/>
</dbReference>
<feature type="region of interest" description="Disordered" evidence="6">
    <location>
        <begin position="714"/>
        <end position="751"/>
    </location>
</feature>
<dbReference type="Gene3D" id="2.60.120.590">
    <property type="entry name" value="Alpha-ketoglutarate-dependent dioxygenase AlkB-like"/>
    <property type="match status" value="1"/>
</dbReference>
<evidence type="ECO:0000313" key="10">
    <source>
        <dbReference type="Proteomes" id="UP001396334"/>
    </source>
</evidence>
<dbReference type="CDD" id="cd17302">
    <property type="entry name" value="PIPKc_AtPIP5K_like"/>
    <property type="match status" value="1"/>
</dbReference>
<proteinExistence type="inferred from homology"/>
<evidence type="ECO:0000256" key="3">
    <source>
        <dbReference type="ARBA" id="ARBA00022737"/>
    </source>
</evidence>
<feature type="compositionally biased region" description="Basic and acidic residues" evidence="6">
    <location>
        <begin position="410"/>
        <end position="423"/>
    </location>
</feature>
<keyword evidence="4 5" id="KW-0418">Kinase</keyword>
<dbReference type="InterPro" id="IPR002498">
    <property type="entry name" value="PInositol-4-P-4/5-kinase_core"/>
</dbReference>
<dbReference type="InterPro" id="IPR037151">
    <property type="entry name" value="AlkB-like_sf"/>
</dbReference>
<organism evidence="9 10">
    <name type="scientific">Hibiscus sabdariffa</name>
    <name type="common">roselle</name>
    <dbReference type="NCBI Taxonomy" id="183260"/>
    <lineage>
        <taxon>Eukaryota</taxon>
        <taxon>Viridiplantae</taxon>
        <taxon>Streptophyta</taxon>
        <taxon>Embryophyta</taxon>
        <taxon>Tracheophyta</taxon>
        <taxon>Spermatophyta</taxon>
        <taxon>Magnoliopsida</taxon>
        <taxon>eudicotyledons</taxon>
        <taxon>Gunneridae</taxon>
        <taxon>Pentapetalae</taxon>
        <taxon>rosids</taxon>
        <taxon>malvids</taxon>
        <taxon>Malvales</taxon>
        <taxon>Malvaceae</taxon>
        <taxon>Malvoideae</taxon>
        <taxon>Hibiscus</taxon>
    </lineage>
</organism>
<dbReference type="Gene3D" id="2.20.110.10">
    <property type="entry name" value="Histone H3 K4-specific methyltransferase SET7/9 N-terminal domain"/>
    <property type="match status" value="4"/>
</dbReference>
<keyword evidence="5" id="KW-0547">Nucleotide-binding</keyword>
<dbReference type="Pfam" id="PF02493">
    <property type="entry name" value="MORN"/>
    <property type="match status" value="8"/>
</dbReference>
<dbReference type="PROSITE" id="PS51471">
    <property type="entry name" value="FE2OG_OXY"/>
    <property type="match status" value="1"/>
</dbReference>
<dbReference type="PROSITE" id="PS51455">
    <property type="entry name" value="PIPK"/>
    <property type="match status" value="1"/>
</dbReference>
<evidence type="ECO:0000259" key="7">
    <source>
        <dbReference type="PROSITE" id="PS51455"/>
    </source>
</evidence>
<evidence type="ECO:0000256" key="5">
    <source>
        <dbReference type="PROSITE-ProRule" id="PRU00781"/>
    </source>
</evidence>